<organism evidence="2 3">
    <name type="scientific">Mucuna pruriens</name>
    <name type="common">Velvet bean</name>
    <name type="synonym">Dolichos pruriens</name>
    <dbReference type="NCBI Taxonomy" id="157652"/>
    <lineage>
        <taxon>Eukaryota</taxon>
        <taxon>Viridiplantae</taxon>
        <taxon>Streptophyta</taxon>
        <taxon>Embryophyta</taxon>
        <taxon>Tracheophyta</taxon>
        <taxon>Spermatophyta</taxon>
        <taxon>Magnoliopsida</taxon>
        <taxon>eudicotyledons</taxon>
        <taxon>Gunneridae</taxon>
        <taxon>Pentapetalae</taxon>
        <taxon>rosids</taxon>
        <taxon>fabids</taxon>
        <taxon>Fabales</taxon>
        <taxon>Fabaceae</taxon>
        <taxon>Papilionoideae</taxon>
        <taxon>50 kb inversion clade</taxon>
        <taxon>NPAAA clade</taxon>
        <taxon>indigoferoid/millettioid clade</taxon>
        <taxon>Phaseoleae</taxon>
        <taxon>Mucuna</taxon>
    </lineage>
</organism>
<dbReference type="EMBL" id="QJKJ01001681">
    <property type="protein sequence ID" value="RDY06479.1"/>
    <property type="molecule type" value="Genomic_DNA"/>
</dbReference>
<feature type="region of interest" description="Disordered" evidence="1">
    <location>
        <begin position="211"/>
        <end position="232"/>
    </location>
</feature>
<gene>
    <name evidence="2" type="ORF">CR513_09525</name>
</gene>
<evidence type="ECO:0000256" key="1">
    <source>
        <dbReference type="SAM" id="MobiDB-lite"/>
    </source>
</evidence>
<feature type="non-terminal residue" evidence="2">
    <location>
        <position position="1"/>
    </location>
</feature>
<proteinExistence type="predicted"/>
<reference evidence="2" key="1">
    <citation type="submission" date="2018-05" db="EMBL/GenBank/DDBJ databases">
        <title>Draft genome of Mucuna pruriens seed.</title>
        <authorList>
            <person name="Nnadi N.E."/>
            <person name="Vos R."/>
            <person name="Hasami M.H."/>
            <person name="Devisetty U.K."/>
            <person name="Aguiy J.C."/>
        </authorList>
    </citation>
    <scope>NUCLEOTIDE SEQUENCE [LARGE SCALE GENOMIC DNA]</scope>
    <source>
        <strain evidence="2">JCA_2017</strain>
    </source>
</reference>
<dbReference type="OrthoDB" id="1935586at2759"/>
<name>A0A371HUK7_MUCPR</name>
<protein>
    <submittedName>
        <fullName evidence="2">Uncharacterized protein</fullName>
    </submittedName>
</protein>
<sequence>MFCERSLKDSEEWIPHVEFSYNWVFNTTTSYSAFELAYGFNPFSLLDLFPLPIFPNFDNDEGLFKAQFVQKLHDKVRLHMERKGEKYVRSANKRRKEVLFKELTKREVLFCSSNWSPDEVNSVDEVVSIKRILSKPTPPQTDEADSISKSQVQDMCRLRLQVSNRSSGHKTKVWVAADCQEGIVTILAKSESSVAYNTKIWTSQEHAGSESSQLSIAGSKIPGTNVPPTTATTNTTMRKFFYNGGFDFTISTEYNCYYT</sequence>
<evidence type="ECO:0000313" key="2">
    <source>
        <dbReference type="EMBL" id="RDY06479.1"/>
    </source>
</evidence>
<keyword evidence="3" id="KW-1185">Reference proteome</keyword>
<comment type="caution">
    <text evidence="2">The sequence shown here is derived from an EMBL/GenBank/DDBJ whole genome shotgun (WGS) entry which is preliminary data.</text>
</comment>
<accession>A0A371HUK7</accession>
<dbReference type="Proteomes" id="UP000257109">
    <property type="component" value="Unassembled WGS sequence"/>
</dbReference>
<evidence type="ECO:0000313" key="3">
    <source>
        <dbReference type="Proteomes" id="UP000257109"/>
    </source>
</evidence>
<dbReference type="AlphaFoldDB" id="A0A371HUK7"/>